<dbReference type="AlphaFoldDB" id="A0A5J4PEM2"/>
<reference evidence="2" key="1">
    <citation type="submission" date="2019-03" db="EMBL/GenBank/DDBJ databases">
        <title>Single cell metagenomics reveals metabolic interactions within the superorganism composed of flagellate Streblomastix strix and complex community of Bacteroidetes bacteria on its surface.</title>
        <authorList>
            <person name="Treitli S.C."/>
            <person name="Kolisko M."/>
            <person name="Husnik F."/>
            <person name="Keeling P."/>
            <person name="Hampl V."/>
        </authorList>
    </citation>
    <scope>NUCLEOTIDE SEQUENCE</scope>
    <source>
        <strain evidence="2">STM</strain>
    </source>
</reference>
<proteinExistence type="predicted"/>
<gene>
    <name evidence="2" type="ORF">EZS27_041437</name>
</gene>
<accession>A0A5J4PEM2</accession>
<feature type="non-terminal residue" evidence="2">
    <location>
        <position position="1"/>
    </location>
</feature>
<feature type="non-terminal residue" evidence="2">
    <location>
        <position position="234"/>
    </location>
</feature>
<sequence length="234" mass="26210">FFSFNRAMVSPYVGKRNAVAFDASFIRKSGRQTPGLGYFWSGCAGKTLRGLEILSLSLIDADSQMSFHLKATQTPPTNCLSDNALSLPDWYAGVIKQNLSQISSLTSYLVADAYFSKQGFVDKIRTMNLHLVCKLRDDADLLYLCRQAPTGKKGRPSKYDGKVNPGNPNTDYFRIVENNPNLKAKSAVVYSKSLKRNILVIVEEFVIKGKTTYRLLFSTDINQLPIDVIDMYHT</sequence>
<feature type="domain" description="Transposase IS701-like DDE" evidence="1">
    <location>
        <begin position="10"/>
        <end position="163"/>
    </location>
</feature>
<name>A0A5J4PEM2_9ZZZZ</name>
<dbReference type="Pfam" id="PF13546">
    <property type="entry name" value="DDE_5"/>
    <property type="match status" value="1"/>
</dbReference>
<protein>
    <recommendedName>
        <fullName evidence="1">Transposase IS701-like DDE domain-containing protein</fullName>
    </recommendedName>
</protein>
<organism evidence="2">
    <name type="scientific">termite gut metagenome</name>
    <dbReference type="NCBI Taxonomy" id="433724"/>
    <lineage>
        <taxon>unclassified sequences</taxon>
        <taxon>metagenomes</taxon>
        <taxon>organismal metagenomes</taxon>
    </lineage>
</organism>
<comment type="caution">
    <text evidence="2">The sequence shown here is derived from an EMBL/GenBank/DDBJ whole genome shotgun (WGS) entry which is preliminary data.</text>
</comment>
<evidence type="ECO:0000313" key="2">
    <source>
        <dbReference type="EMBL" id="KAA6306899.1"/>
    </source>
</evidence>
<evidence type="ECO:0000259" key="1">
    <source>
        <dbReference type="Pfam" id="PF13546"/>
    </source>
</evidence>
<dbReference type="InterPro" id="IPR038721">
    <property type="entry name" value="IS701-like_DDE_dom"/>
</dbReference>
<dbReference type="EMBL" id="SNRY01009555">
    <property type="protein sequence ID" value="KAA6306899.1"/>
    <property type="molecule type" value="Genomic_DNA"/>
</dbReference>